<gene>
    <name evidence="2" type="ORF">V5O48_009140</name>
</gene>
<dbReference type="EMBL" id="JBAHYK010000578">
    <property type="protein sequence ID" value="KAL0572829.1"/>
    <property type="molecule type" value="Genomic_DNA"/>
</dbReference>
<sequence length="441" mass="48958">MTSVASLEQLLDTVNALPTKAGRSYFSYLAPLSNNPRRLPNSSPQDSFFTFVDTQGKPARMHTFMKANTRPSMIKDNKAHTQLTEYFNLYTDEDQPYFFEDKLKMCRALLCVESIEKDSPGIPLGVVNMSQDTIKCCLKIQSETEKRFNRYNAVFELQSPLTHKLINLRAARGSVESCLSIDPFEQDEISPSVLKQNRINELLANGAIDDPLFLDDLSDPRGLWENTIRGMNARRSILVEKPKIYNTAGELIHPSTYAEEIQDDQLLFAEISLSMWNFTGSKARPKKTSNYPSKEASSRRVYHITIEEMHLLDPEPDEHKAWLIQHLKGEVDTSLDEVGGGRGSTAPSESGSLTSTDKTIDDDAHMEVEEGQVVDGQPNGDGSNLGIGGSMHAPRTAVATGSKRAYVGDDDMPNKRKHTTTTSKKEGAPAVRGARNGRKSG</sequence>
<reference evidence="2 3" key="1">
    <citation type="submission" date="2024-02" db="EMBL/GenBank/DDBJ databases">
        <title>A draft genome for the cacao thread blight pathogen Marasmius crinis-equi.</title>
        <authorList>
            <person name="Cohen S.P."/>
            <person name="Baruah I.K."/>
            <person name="Amoako-Attah I."/>
            <person name="Bukari Y."/>
            <person name="Meinhardt L.W."/>
            <person name="Bailey B.A."/>
        </authorList>
    </citation>
    <scope>NUCLEOTIDE SEQUENCE [LARGE SCALE GENOMIC DNA]</scope>
    <source>
        <strain evidence="2 3">GH-76</strain>
    </source>
</reference>
<evidence type="ECO:0000313" key="2">
    <source>
        <dbReference type="EMBL" id="KAL0572829.1"/>
    </source>
</evidence>
<proteinExistence type="predicted"/>
<feature type="region of interest" description="Disordered" evidence="1">
    <location>
        <begin position="334"/>
        <end position="441"/>
    </location>
</feature>
<accession>A0ABR3FBY4</accession>
<evidence type="ECO:0000256" key="1">
    <source>
        <dbReference type="SAM" id="MobiDB-lite"/>
    </source>
</evidence>
<feature type="compositionally biased region" description="Polar residues" evidence="1">
    <location>
        <begin position="345"/>
        <end position="357"/>
    </location>
</feature>
<feature type="compositionally biased region" description="Basic and acidic residues" evidence="1">
    <location>
        <begin position="358"/>
        <end position="368"/>
    </location>
</feature>
<keyword evidence="3" id="KW-1185">Reference proteome</keyword>
<organism evidence="2 3">
    <name type="scientific">Marasmius crinis-equi</name>
    <dbReference type="NCBI Taxonomy" id="585013"/>
    <lineage>
        <taxon>Eukaryota</taxon>
        <taxon>Fungi</taxon>
        <taxon>Dikarya</taxon>
        <taxon>Basidiomycota</taxon>
        <taxon>Agaricomycotina</taxon>
        <taxon>Agaricomycetes</taxon>
        <taxon>Agaricomycetidae</taxon>
        <taxon>Agaricales</taxon>
        <taxon>Marasmiineae</taxon>
        <taxon>Marasmiaceae</taxon>
        <taxon>Marasmius</taxon>
    </lineage>
</organism>
<protein>
    <submittedName>
        <fullName evidence="2">Uncharacterized protein</fullName>
    </submittedName>
</protein>
<comment type="caution">
    <text evidence="2">The sequence shown here is derived from an EMBL/GenBank/DDBJ whole genome shotgun (WGS) entry which is preliminary data.</text>
</comment>
<dbReference type="Proteomes" id="UP001465976">
    <property type="component" value="Unassembled WGS sequence"/>
</dbReference>
<name>A0ABR3FBY4_9AGAR</name>
<evidence type="ECO:0000313" key="3">
    <source>
        <dbReference type="Proteomes" id="UP001465976"/>
    </source>
</evidence>